<feature type="domain" description="NmrA-like" evidence="3">
    <location>
        <begin position="3"/>
        <end position="230"/>
    </location>
</feature>
<organism evidence="4 5">
    <name type="scientific">Tortispora caseinolytica NRRL Y-17796</name>
    <dbReference type="NCBI Taxonomy" id="767744"/>
    <lineage>
        <taxon>Eukaryota</taxon>
        <taxon>Fungi</taxon>
        <taxon>Dikarya</taxon>
        <taxon>Ascomycota</taxon>
        <taxon>Saccharomycotina</taxon>
        <taxon>Trigonopsidomycetes</taxon>
        <taxon>Trigonopsidales</taxon>
        <taxon>Trigonopsidaceae</taxon>
        <taxon>Tortispora</taxon>
    </lineage>
</organism>
<dbReference type="Proteomes" id="UP000095023">
    <property type="component" value="Unassembled WGS sequence"/>
</dbReference>
<dbReference type="PANTHER" id="PTHR47706:SF9">
    <property type="entry name" value="NMRA-LIKE DOMAIN-CONTAINING PROTEIN-RELATED"/>
    <property type="match status" value="1"/>
</dbReference>
<keyword evidence="2" id="KW-0560">Oxidoreductase</keyword>
<evidence type="ECO:0000256" key="2">
    <source>
        <dbReference type="ARBA" id="ARBA00023002"/>
    </source>
</evidence>
<dbReference type="AlphaFoldDB" id="A0A1E4TJS4"/>
<evidence type="ECO:0000313" key="4">
    <source>
        <dbReference type="EMBL" id="ODV91918.1"/>
    </source>
</evidence>
<evidence type="ECO:0000313" key="5">
    <source>
        <dbReference type="Proteomes" id="UP000095023"/>
    </source>
</evidence>
<dbReference type="InterPro" id="IPR051609">
    <property type="entry name" value="NmrA/Isoflavone_reductase-like"/>
</dbReference>
<keyword evidence="5" id="KW-1185">Reference proteome</keyword>
<dbReference type="SUPFAM" id="SSF51735">
    <property type="entry name" value="NAD(P)-binding Rossmann-fold domains"/>
    <property type="match status" value="1"/>
</dbReference>
<gene>
    <name evidence="4" type="ORF">CANCADRAFT_505</name>
</gene>
<name>A0A1E4TJS4_9ASCO</name>
<sequence length="289" mass="31865">MSYKIAIAGSKGFLAKPIIAAATRIFADRVNSVVVLTRDESKEEGNISYTQVDYSKPDAIVSALKGVDALINTIGVGQENSAHRTLTDAAVKANVKVYVPSEFGTNYINADFTFHHVFSEKKKLFEYAQSRIRTVAIVSSMFAEFLAPVPKLVGINDETMTAQIYGKDYPLSVSALADIGNSTVSAVILALDGKDVPSHVKIASSTFTVGEFLSRYESVTGKKFDVQILDAKKDRETLEPTMDFMEYIRILMGTGASLNVPNHNELVNPGESLWKWTDYFEELCIPKWK</sequence>
<dbReference type="Gene3D" id="3.40.50.720">
    <property type="entry name" value="NAD(P)-binding Rossmann-like Domain"/>
    <property type="match status" value="1"/>
</dbReference>
<protein>
    <recommendedName>
        <fullName evidence="3">NmrA-like domain-containing protein</fullName>
    </recommendedName>
</protein>
<reference evidence="5" key="1">
    <citation type="submission" date="2016-02" db="EMBL/GenBank/DDBJ databases">
        <title>Comparative genomics of biotechnologically important yeasts.</title>
        <authorList>
            <consortium name="DOE Joint Genome Institute"/>
            <person name="Riley R."/>
            <person name="Haridas S."/>
            <person name="Wolfe K.H."/>
            <person name="Lopes M.R."/>
            <person name="Hittinger C.T."/>
            <person name="Goker M."/>
            <person name="Salamov A."/>
            <person name="Wisecaver J."/>
            <person name="Long T.M."/>
            <person name="Aerts A.L."/>
            <person name="Barry K."/>
            <person name="Choi C."/>
            <person name="Clum A."/>
            <person name="Coughlan A.Y."/>
            <person name="Deshpande S."/>
            <person name="Douglass A.P."/>
            <person name="Hanson S.J."/>
            <person name="Klenk H.-P."/>
            <person name="Labutti K."/>
            <person name="Lapidus A."/>
            <person name="Lindquist E."/>
            <person name="Lipzen A."/>
            <person name="Meier-Kolthoff J.P."/>
            <person name="Ohm R.A."/>
            <person name="Otillar R.P."/>
            <person name="Pangilinan J."/>
            <person name="Peng Y."/>
            <person name="Rokas A."/>
            <person name="Rosa C.A."/>
            <person name="Scheuner C."/>
            <person name="Sibirny A.A."/>
            <person name="Slot J.C."/>
            <person name="Stielow J.B."/>
            <person name="Sun H."/>
            <person name="Kurtzman C.P."/>
            <person name="Blackwell M."/>
            <person name="Jeffries T.W."/>
            <person name="Grigoriev I.V."/>
        </authorList>
    </citation>
    <scope>NUCLEOTIDE SEQUENCE [LARGE SCALE GENOMIC DNA]</scope>
    <source>
        <strain evidence="5">NRRL Y-17796</strain>
    </source>
</reference>
<dbReference type="EMBL" id="KV453841">
    <property type="protein sequence ID" value="ODV91918.1"/>
    <property type="molecule type" value="Genomic_DNA"/>
</dbReference>
<accession>A0A1E4TJS4</accession>
<dbReference type="GO" id="GO:0016491">
    <property type="term" value="F:oxidoreductase activity"/>
    <property type="evidence" value="ECO:0007669"/>
    <property type="project" value="UniProtKB-KW"/>
</dbReference>
<dbReference type="PANTHER" id="PTHR47706">
    <property type="entry name" value="NMRA-LIKE FAMILY PROTEIN"/>
    <property type="match status" value="1"/>
</dbReference>
<dbReference type="Pfam" id="PF05368">
    <property type="entry name" value="NmrA"/>
    <property type="match status" value="1"/>
</dbReference>
<dbReference type="InterPro" id="IPR008030">
    <property type="entry name" value="NmrA-like"/>
</dbReference>
<evidence type="ECO:0000259" key="3">
    <source>
        <dbReference type="Pfam" id="PF05368"/>
    </source>
</evidence>
<evidence type="ECO:0000256" key="1">
    <source>
        <dbReference type="ARBA" id="ARBA00022857"/>
    </source>
</evidence>
<proteinExistence type="predicted"/>
<dbReference type="InterPro" id="IPR036291">
    <property type="entry name" value="NAD(P)-bd_dom_sf"/>
</dbReference>
<dbReference type="OrthoDB" id="9974981at2759"/>
<keyword evidence="1" id="KW-0521">NADP</keyword>